<dbReference type="InterPro" id="IPR050077">
    <property type="entry name" value="LexA_repressor"/>
</dbReference>
<evidence type="ECO:0000313" key="3">
    <source>
        <dbReference type="Proteomes" id="UP000199643"/>
    </source>
</evidence>
<proteinExistence type="predicted"/>
<evidence type="ECO:0000313" key="2">
    <source>
        <dbReference type="EMBL" id="SDH54025.1"/>
    </source>
</evidence>
<dbReference type="RefSeq" id="WP_090504164.1">
    <property type="nucleotide sequence ID" value="NZ_FNCH01000028.1"/>
</dbReference>
<dbReference type="CDD" id="cd06529">
    <property type="entry name" value="S24_LexA-like"/>
    <property type="match status" value="1"/>
</dbReference>
<dbReference type="NCBIfam" id="NF007621">
    <property type="entry name" value="PRK10276.1"/>
    <property type="match status" value="1"/>
</dbReference>
<gene>
    <name evidence="2" type="ORF">SAMN05421827_12847</name>
</gene>
<dbReference type="Proteomes" id="UP000199643">
    <property type="component" value="Unassembled WGS sequence"/>
</dbReference>
<feature type="domain" description="Peptidase S24/S26A/S26B/S26C" evidence="1">
    <location>
        <begin position="28"/>
        <end position="138"/>
    </location>
</feature>
<dbReference type="AlphaFoldDB" id="A0A1G8D8H0"/>
<dbReference type="OrthoDB" id="9787787at2"/>
<dbReference type="EMBL" id="FNCH01000028">
    <property type="protein sequence ID" value="SDH54025.1"/>
    <property type="molecule type" value="Genomic_DNA"/>
</dbReference>
<accession>A0A1G8D8H0</accession>
<dbReference type="InterPro" id="IPR039418">
    <property type="entry name" value="LexA-like"/>
</dbReference>
<sequence length="160" mass="17666">MESHLLVSKESLAEYKDSEISYFIAPGIACGFPSPATDSLEVRLSITDFFTSNPTATFFGRAIGSSLEGIGIFENDVLVIDRSLRPVNNDIIVMTYEGGFTAKKVVKEGNEVFLISENPEYPPVKVADPDNLIVWGVVSKIIKDPRSVVKNRYGHIRKVI</sequence>
<dbReference type="InterPro" id="IPR015927">
    <property type="entry name" value="Peptidase_S24_S26A/B/C"/>
</dbReference>
<evidence type="ECO:0000259" key="1">
    <source>
        <dbReference type="Pfam" id="PF00717"/>
    </source>
</evidence>
<organism evidence="2 3">
    <name type="scientific">Pedobacter terrae</name>
    <dbReference type="NCBI Taxonomy" id="405671"/>
    <lineage>
        <taxon>Bacteria</taxon>
        <taxon>Pseudomonadati</taxon>
        <taxon>Bacteroidota</taxon>
        <taxon>Sphingobacteriia</taxon>
        <taxon>Sphingobacteriales</taxon>
        <taxon>Sphingobacteriaceae</taxon>
        <taxon>Pedobacter</taxon>
    </lineage>
</organism>
<dbReference type="SUPFAM" id="SSF51306">
    <property type="entry name" value="LexA/Signal peptidase"/>
    <property type="match status" value="1"/>
</dbReference>
<dbReference type="STRING" id="405671.SAMN05421827_12847"/>
<dbReference type="PANTHER" id="PTHR33516">
    <property type="entry name" value="LEXA REPRESSOR"/>
    <property type="match status" value="1"/>
</dbReference>
<protein>
    <submittedName>
        <fullName evidence="2">DNA polymerase V</fullName>
    </submittedName>
</protein>
<dbReference type="PANTHER" id="PTHR33516:SF2">
    <property type="entry name" value="LEXA REPRESSOR-RELATED"/>
    <property type="match status" value="1"/>
</dbReference>
<dbReference type="InterPro" id="IPR036286">
    <property type="entry name" value="LexA/Signal_pep-like_sf"/>
</dbReference>
<reference evidence="3" key="1">
    <citation type="submission" date="2016-10" db="EMBL/GenBank/DDBJ databases">
        <authorList>
            <person name="Varghese N."/>
            <person name="Submissions S."/>
        </authorList>
    </citation>
    <scope>NUCLEOTIDE SEQUENCE [LARGE SCALE GENOMIC DNA]</scope>
    <source>
        <strain evidence="3">DSM 17933</strain>
    </source>
</reference>
<dbReference type="Pfam" id="PF00717">
    <property type="entry name" value="Peptidase_S24"/>
    <property type="match status" value="1"/>
</dbReference>
<keyword evidence="3" id="KW-1185">Reference proteome</keyword>
<dbReference type="Gene3D" id="2.10.109.10">
    <property type="entry name" value="Umud Fragment, subunit A"/>
    <property type="match status" value="1"/>
</dbReference>
<name>A0A1G8D8H0_9SPHI</name>